<gene>
    <name evidence="1" type="ORF">BO66DRAFT_468820</name>
</gene>
<organism evidence="1 2">
    <name type="scientific">Aspergillus aculeatinus CBS 121060</name>
    <dbReference type="NCBI Taxonomy" id="1448322"/>
    <lineage>
        <taxon>Eukaryota</taxon>
        <taxon>Fungi</taxon>
        <taxon>Dikarya</taxon>
        <taxon>Ascomycota</taxon>
        <taxon>Pezizomycotina</taxon>
        <taxon>Eurotiomycetes</taxon>
        <taxon>Eurotiomycetidae</taxon>
        <taxon>Eurotiales</taxon>
        <taxon>Aspergillaceae</taxon>
        <taxon>Aspergillus</taxon>
        <taxon>Aspergillus subgen. Circumdati</taxon>
    </lineage>
</organism>
<proteinExistence type="predicted"/>
<dbReference type="Proteomes" id="UP000249661">
    <property type="component" value="Unassembled WGS sequence"/>
</dbReference>
<sequence>MSPKTLKPASLIIFEFRLVPAPGIRRAASAKISIRFSSGSGSAPPPHVRAIAPDGRLLLGHSSTPDQTFTTITSSNGRPEVEVEGTSPLGGDNNNNNAVVWTFRDVADSQDGMAVFFQTALLVERESDEVFHAQLQFGTVSLGIAAVRREERSQPKQIILDPHAPPLSLPSKIDTSSIDVGNLGNVDISSLIKFRKLDSTALYPVREILDNITSDAGQSSTLQNIESRYYEFWSTPSTVAMMSENSLSQSQKPTTQLGIILQQSDQTGLNTMGDIRTLLDNGSPMLLDFFELPTDCSYARLTEGGTCQFFSSTTQSFWSVVLYIEPNTAGRDSFCRIAVVIQADKAFDFQRVHTAIRGASEIYPMLLPVELYKAHVEFTARTFEKMLRTLREVDAGLLKELKGTSKPDDARQSHRLLSKTLHECSMQLVELGQRWRFEKEFGERLKKHTRSNETAMRTIAILAALSESREFDMQTLPLKVESQRNVLYGLIAQFDNNMQSRLAREALRDSKAMKTLSVITIVFLPGAFVATLFSTNMFGFQNNRQEVWIYFVISVPLTAVLLVAWILWLRNTPYGIDAEERGALLSQAKDDEVKRRKTD</sequence>
<reference evidence="1" key="1">
    <citation type="submission" date="2018-02" db="EMBL/GenBank/DDBJ databases">
        <title>The genomes of Aspergillus section Nigri reveals drivers in fungal speciation.</title>
        <authorList>
            <consortium name="DOE Joint Genome Institute"/>
            <person name="Vesth T.C."/>
            <person name="Nybo J."/>
            <person name="Theobald S."/>
            <person name="Brandl J."/>
            <person name="Frisvad J.C."/>
            <person name="Nielsen K.F."/>
            <person name="Lyhne E.K."/>
            <person name="Kogle M.E."/>
            <person name="Kuo A."/>
            <person name="Riley R."/>
            <person name="Clum A."/>
            <person name="Nolan M."/>
            <person name="Lipzen A."/>
            <person name="Salamov A."/>
            <person name="Henrissat B."/>
            <person name="Wiebenga A."/>
            <person name="De vries R.P."/>
            <person name="Grigoriev I.V."/>
            <person name="Mortensen U.H."/>
            <person name="Andersen M.R."/>
            <person name="Baker S.E."/>
        </authorList>
    </citation>
    <scope>NUCLEOTIDE SEQUENCE</scope>
    <source>
        <strain evidence="1">CBS 121060</strain>
    </source>
</reference>
<dbReference type="EMBL" id="KZ824939">
    <property type="protein sequence ID" value="RAH73518.1"/>
    <property type="molecule type" value="Genomic_DNA"/>
</dbReference>
<evidence type="ECO:0000313" key="2">
    <source>
        <dbReference type="Proteomes" id="UP000249661"/>
    </source>
</evidence>
<name>A0ACD1HIQ5_9EURO</name>
<protein>
    <submittedName>
        <fullName evidence="1">Uncharacterized protein</fullName>
    </submittedName>
</protein>
<keyword evidence="2" id="KW-1185">Reference proteome</keyword>
<evidence type="ECO:0000313" key="1">
    <source>
        <dbReference type="EMBL" id="RAH73518.1"/>
    </source>
</evidence>
<accession>A0ACD1HIQ5</accession>